<dbReference type="CDD" id="cd07067">
    <property type="entry name" value="HP_PGM_like"/>
    <property type="match status" value="1"/>
</dbReference>
<dbReference type="InterPro" id="IPR029033">
    <property type="entry name" value="His_PPase_superfam"/>
</dbReference>
<comment type="caution">
    <text evidence="1">The sequence shown here is derived from an EMBL/GenBank/DDBJ whole genome shotgun (WGS) entry which is preliminary data.</text>
</comment>
<dbReference type="SMART" id="SM00855">
    <property type="entry name" value="PGAM"/>
    <property type="match status" value="1"/>
</dbReference>
<protein>
    <submittedName>
        <fullName evidence="1">Histidine phosphatase family protein</fullName>
    </submittedName>
</protein>
<sequence>MKRIYLIRHCKANGQEASAKLTQEGEVQAGQLADFLHDRFIDWMVSSPYQRAVSTVQPLSQRLGLPIHMDHRLRERVLSSEGMPDWMDKLRKSFDDLDLKLPGGESSREAMTRGVAAIQDLIQRPERNIAVVTHGNLMALILKHFDDSFGFEAWSRLTNPDVYELAVTRDKTIDVKCLWK</sequence>
<dbReference type="PANTHER" id="PTHR48100:SF1">
    <property type="entry name" value="HISTIDINE PHOSPHATASE FAMILY PROTEIN-RELATED"/>
    <property type="match status" value="1"/>
</dbReference>
<proteinExistence type="predicted"/>
<evidence type="ECO:0000313" key="1">
    <source>
        <dbReference type="EMBL" id="MBM6995249.1"/>
    </source>
</evidence>
<reference evidence="1 2" key="1">
    <citation type="submission" date="2021-01" db="EMBL/GenBank/DDBJ databases">
        <title>Paenibacillus sp.nov. isolated from the rhizosphere soil of tomato plant.</title>
        <authorList>
            <person name="Thin K.K."/>
            <person name="Zhang X."/>
            <person name="He S."/>
        </authorList>
    </citation>
    <scope>NUCLEOTIDE SEQUENCE [LARGE SCALE GENOMIC DNA]</scope>
    <source>
        <strain evidence="1 2">DXFW5</strain>
    </source>
</reference>
<dbReference type="InterPro" id="IPR050275">
    <property type="entry name" value="PGM_Phosphatase"/>
</dbReference>
<dbReference type="SUPFAM" id="SSF53254">
    <property type="entry name" value="Phosphoglycerate mutase-like"/>
    <property type="match status" value="1"/>
</dbReference>
<dbReference type="Proteomes" id="UP001516620">
    <property type="component" value="Unassembled WGS sequence"/>
</dbReference>
<dbReference type="RefSeq" id="WP_193415084.1">
    <property type="nucleotide sequence ID" value="NZ_JADCNN020000004.1"/>
</dbReference>
<dbReference type="EMBL" id="JADCNN020000004">
    <property type="protein sequence ID" value="MBM6995249.1"/>
    <property type="molecule type" value="Genomic_DNA"/>
</dbReference>
<accession>A0ABS2H5M4</accession>
<dbReference type="PANTHER" id="PTHR48100">
    <property type="entry name" value="BROAD-SPECIFICITY PHOSPHATASE YOR283W-RELATED"/>
    <property type="match status" value="1"/>
</dbReference>
<name>A0ABS2H5M4_9BACL</name>
<evidence type="ECO:0000313" key="2">
    <source>
        <dbReference type="Proteomes" id="UP001516620"/>
    </source>
</evidence>
<keyword evidence="2" id="KW-1185">Reference proteome</keyword>
<dbReference type="Pfam" id="PF00300">
    <property type="entry name" value="His_Phos_1"/>
    <property type="match status" value="1"/>
</dbReference>
<gene>
    <name evidence="1" type="ORF">IM700_006185</name>
</gene>
<dbReference type="InterPro" id="IPR013078">
    <property type="entry name" value="His_Pase_superF_clade-1"/>
</dbReference>
<organism evidence="1 2">
    <name type="scientific">Paenibacillus rhizolycopersici</name>
    <dbReference type="NCBI Taxonomy" id="2780073"/>
    <lineage>
        <taxon>Bacteria</taxon>
        <taxon>Bacillati</taxon>
        <taxon>Bacillota</taxon>
        <taxon>Bacilli</taxon>
        <taxon>Bacillales</taxon>
        <taxon>Paenibacillaceae</taxon>
        <taxon>Paenibacillus</taxon>
    </lineage>
</organism>
<dbReference type="Gene3D" id="3.40.50.1240">
    <property type="entry name" value="Phosphoglycerate mutase-like"/>
    <property type="match status" value="1"/>
</dbReference>